<dbReference type="Pfam" id="PF02350">
    <property type="entry name" value="Epimerase_2"/>
    <property type="match status" value="1"/>
</dbReference>
<comment type="caution">
    <text evidence="3">The sequence shown here is derived from an EMBL/GenBank/DDBJ whole genome shotgun (WGS) entry which is preliminary data.</text>
</comment>
<dbReference type="InterPro" id="IPR003331">
    <property type="entry name" value="UDP_GlcNAc_Epimerase_2_dom"/>
</dbReference>
<protein>
    <submittedName>
        <fullName evidence="3">UDP-N-acetylglucosamine 2-epimerase</fullName>
    </submittedName>
</protein>
<dbReference type="GO" id="GO:0016853">
    <property type="term" value="F:isomerase activity"/>
    <property type="evidence" value="ECO:0007669"/>
    <property type="project" value="UniProtKB-KW"/>
</dbReference>
<sequence>MKIAIILGTRPEIIKMSPIVRACEKQGVGFFILHTGQHWSPEMDRKIFTDLELPKPKYNLGVGGEPYRKQIGFMTKEISIILAKEKPDVVLVQGDTISVLAGALAANKLGIKIGHHEAGLRSHDLNMVEETNRVIVDHISDFLFVPTPDALKNLHQEGRDPEKIHLTGNTIVDAILQNIKIAEKKTDILKKLKLKKKNYFLATAHRAENVDKKERLVGIIGGLAAIGEEFSAPVIFPMHPRTKARIEEFQIKIPVSVRITKPLGFLEFLMLQKNAKIVLTDSGGLQEESFILRVPCVTLRDSTERPETVEYGANIVAGTETEKILGAVKKMYGKNLNLKKWDNPFGDGT</sequence>
<dbReference type="EMBL" id="MHIM01000014">
    <property type="protein sequence ID" value="OGY52585.1"/>
    <property type="molecule type" value="Genomic_DNA"/>
</dbReference>
<accession>A0A1G1YJR8</accession>
<evidence type="ECO:0000313" key="4">
    <source>
        <dbReference type="Proteomes" id="UP000177376"/>
    </source>
</evidence>
<dbReference type="CDD" id="cd03786">
    <property type="entry name" value="GTB_UDP-GlcNAc_2-Epimerase"/>
    <property type="match status" value="1"/>
</dbReference>
<dbReference type="Proteomes" id="UP000177376">
    <property type="component" value="Unassembled WGS sequence"/>
</dbReference>
<organism evidence="3 4">
    <name type="scientific">Candidatus Buchananbacteria bacterium RIFCSPLOWO2_01_FULL_39_33</name>
    <dbReference type="NCBI Taxonomy" id="1797543"/>
    <lineage>
        <taxon>Bacteria</taxon>
        <taxon>Candidatus Buchananiibacteriota</taxon>
    </lineage>
</organism>
<gene>
    <name evidence="3" type="ORF">A3A02_04220</name>
</gene>
<dbReference type="PANTHER" id="PTHR43174">
    <property type="entry name" value="UDP-N-ACETYLGLUCOSAMINE 2-EPIMERASE"/>
    <property type="match status" value="1"/>
</dbReference>
<dbReference type="PANTHER" id="PTHR43174:SF1">
    <property type="entry name" value="UDP-N-ACETYLGLUCOSAMINE 2-EPIMERASE"/>
    <property type="match status" value="1"/>
</dbReference>
<reference evidence="3 4" key="1">
    <citation type="journal article" date="2016" name="Nat. Commun.">
        <title>Thousands of microbial genomes shed light on interconnected biogeochemical processes in an aquifer system.</title>
        <authorList>
            <person name="Anantharaman K."/>
            <person name="Brown C.T."/>
            <person name="Hug L.A."/>
            <person name="Sharon I."/>
            <person name="Castelle C.J."/>
            <person name="Probst A.J."/>
            <person name="Thomas B.C."/>
            <person name="Singh A."/>
            <person name="Wilkins M.J."/>
            <person name="Karaoz U."/>
            <person name="Brodie E.L."/>
            <person name="Williams K.H."/>
            <person name="Hubbard S.S."/>
            <person name="Banfield J.F."/>
        </authorList>
    </citation>
    <scope>NUCLEOTIDE SEQUENCE [LARGE SCALE GENOMIC DNA]</scope>
</reference>
<feature type="non-terminal residue" evidence="3">
    <location>
        <position position="349"/>
    </location>
</feature>
<evidence type="ECO:0000259" key="2">
    <source>
        <dbReference type="Pfam" id="PF02350"/>
    </source>
</evidence>
<name>A0A1G1YJR8_9BACT</name>
<evidence type="ECO:0000256" key="1">
    <source>
        <dbReference type="RuleBase" id="RU003513"/>
    </source>
</evidence>
<comment type="similarity">
    <text evidence="1">Belongs to the UDP-N-acetylglucosamine 2-epimerase family.</text>
</comment>
<dbReference type="AlphaFoldDB" id="A0A1G1YJR8"/>
<dbReference type="Gene3D" id="3.40.50.2000">
    <property type="entry name" value="Glycogen Phosphorylase B"/>
    <property type="match status" value="2"/>
</dbReference>
<dbReference type="NCBIfam" id="TIGR00236">
    <property type="entry name" value="wecB"/>
    <property type="match status" value="1"/>
</dbReference>
<feature type="domain" description="UDP-N-acetylglucosamine 2-epimerase" evidence="2">
    <location>
        <begin position="25"/>
        <end position="348"/>
    </location>
</feature>
<proteinExistence type="inferred from homology"/>
<dbReference type="SUPFAM" id="SSF53756">
    <property type="entry name" value="UDP-Glycosyltransferase/glycogen phosphorylase"/>
    <property type="match status" value="1"/>
</dbReference>
<evidence type="ECO:0000313" key="3">
    <source>
        <dbReference type="EMBL" id="OGY52585.1"/>
    </source>
</evidence>
<dbReference type="InterPro" id="IPR029767">
    <property type="entry name" value="WecB-like"/>
</dbReference>
<keyword evidence="1" id="KW-0413">Isomerase</keyword>